<evidence type="ECO:0000313" key="2">
    <source>
        <dbReference type="Proteomes" id="UP000265618"/>
    </source>
</evidence>
<accession>A0A9K3D5K4</accession>
<gene>
    <name evidence="1" type="ORF">KIPB_011999</name>
</gene>
<reference evidence="1 2" key="1">
    <citation type="journal article" date="2018" name="PLoS ONE">
        <title>The draft genome of Kipferlia bialata reveals reductive genome evolution in fornicate parasites.</title>
        <authorList>
            <person name="Tanifuji G."/>
            <person name="Takabayashi S."/>
            <person name="Kume K."/>
            <person name="Takagi M."/>
            <person name="Nakayama T."/>
            <person name="Kamikawa R."/>
            <person name="Inagaki Y."/>
            <person name="Hashimoto T."/>
        </authorList>
    </citation>
    <scope>NUCLEOTIDE SEQUENCE [LARGE SCALE GENOMIC DNA]</scope>
    <source>
        <strain evidence="1">NY0173</strain>
    </source>
</reference>
<organism evidence="1 2">
    <name type="scientific">Kipferlia bialata</name>
    <dbReference type="NCBI Taxonomy" id="797122"/>
    <lineage>
        <taxon>Eukaryota</taxon>
        <taxon>Metamonada</taxon>
        <taxon>Carpediemonas-like organisms</taxon>
        <taxon>Kipferlia</taxon>
    </lineage>
</organism>
<dbReference type="Proteomes" id="UP000265618">
    <property type="component" value="Unassembled WGS sequence"/>
</dbReference>
<protein>
    <submittedName>
        <fullName evidence="1">Uncharacterized protein</fullName>
    </submittedName>
</protein>
<comment type="caution">
    <text evidence="1">The sequence shown here is derived from an EMBL/GenBank/DDBJ whole genome shotgun (WGS) entry which is preliminary data.</text>
</comment>
<feature type="non-terminal residue" evidence="1">
    <location>
        <position position="173"/>
    </location>
</feature>
<sequence>ALAAVFNLIEESDHAVSVNMPISPYGGVDPAILFSAAEVCLPTFRACFEEQGWLEPDPVFEDCSGVEISKREMEEYVGMLEKTPVQELKGIAKCLRVLLLLTASSAKDMTALKKWMTRAALLGNADEVWRSLEAELTREGKGRSSKHVYEDRLLVLKLALYYTYPRIDIEVTK</sequence>
<feature type="non-terminal residue" evidence="1">
    <location>
        <position position="1"/>
    </location>
</feature>
<dbReference type="AlphaFoldDB" id="A0A9K3D5K4"/>
<dbReference type="EMBL" id="BDIP01005119">
    <property type="protein sequence ID" value="GIQ89508.1"/>
    <property type="molecule type" value="Genomic_DNA"/>
</dbReference>
<evidence type="ECO:0000313" key="1">
    <source>
        <dbReference type="EMBL" id="GIQ89508.1"/>
    </source>
</evidence>
<name>A0A9K3D5K4_9EUKA</name>
<proteinExistence type="predicted"/>
<keyword evidence="2" id="KW-1185">Reference proteome</keyword>